<dbReference type="Pfam" id="PF18962">
    <property type="entry name" value="Por_Secre_tail"/>
    <property type="match status" value="1"/>
</dbReference>
<keyword evidence="4" id="KW-1185">Reference proteome</keyword>
<dbReference type="InterPro" id="IPR026444">
    <property type="entry name" value="Secre_tail"/>
</dbReference>
<gene>
    <name evidence="3" type="ORF">HWI92_08420</name>
</gene>
<dbReference type="NCBIfam" id="TIGR04183">
    <property type="entry name" value="Por_Secre_tail"/>
    <property type="match status" value="1"/>
</dbReference>
<feature type="domain" description="Secretion system C-terminal sorting" evidence="2">
    <location>
        <begin position="327"/>
        <end position="391"/>
    </location>
</feature>
<evidence type="ECO:0000313" key="4">
    <source>
        <dbReference type="Proteomes" id="UP000612680"/>
    </source>
</evidence>
<dbReference type="RefSeq" id="WP_204662680.1">
    <property type="nucleotide sequence ID" value="NZ_CP056775.1"/>
</dbReference>
<evidence type="ECO:0000259" key="2">
    <source>
        <dbReference type="Pfam" id="PF18962"/>
    </source>
</evidence>
<protein>
    <submittedName>
        <fullName evidence="3">T9SS type A sorting domain-containing protein</fullName>
    </submittedName>
</protein>
<evidence type="ECO:0000313" key="3">
    <source>
        <dbReference type="EMBL" id="QRR00922.1"/>
    </source>
</evidence>
<dbReference type="Proteomes" id="UP000612680">
    <property type="component" value="Chromosome"/>
</dbReference>
<keyword evidence="1" id="KW-0732">Signal</keyword>
<proteinExistence type="predicted"/>
<feature type="signal peptide" evidence="1">
    <location>
        <begin position="1"/>
        <end position="22"/>
    </location>
</feature>
<name>A0ABX7I5V7_9BACT</name>
<reference evidence="3 4" key="1">
    <citation type="submission" date="2020-06" db="EMBL/GenBank/DDBJ databases">
        <title>Dyadobacter sandarakinus sp. nov., isolated from the soil of the Arctic Yellow River Station.</title>
        <authorList>
            <person name="Zhang Y."/>
            <person name="Peng F."/>
        </authorList>
    </citation>
    <scope>NUCLEOTIDE SEQUENCE [LARGE SCALE GENOMIC DNA]</scope>
    <source>
        <strain evidence="3 4">Q3-56</strain>
    </source>
</reference>
<dbReference type="EMBL" id="CP056775">
    <property type="protein sequence ID" value="QRR00922.1"/>
    <property type="molecule type" value="Genomic_DNA"/>
</dbReference>
<organism evidence="3 4">
    <name type="scientific">Dyadobacter sandarakinus</name>
    <dbReference type="NCBI Taxonomy" id="2747268"/>
    <lineage>
        <taxon>Bacteria</taxon>
        <taxon>Pseudomonadati</taxon>
        <taxon>Bacteroidota</taxon>
        <taxon>Cytophagia</taxon>
        <taxon>Cytophagales</taxon>
        <taxon>Spirosomataceae</taxon>
        <taxon>Dyadobacter</taxon>
    </lineage>
</organism>
<sequence>MHTRYTILLAALIISFTGKTHAQGTISTDRNAPAGMVTFGSSITSGVLGTGKFIDGYVKKQGDNAFIFPVGDNGNFRPFSAAASDISGAYYGVDAGVAVTSNPEGGNYAVLPAGGPFKTSSLGSGLSGVSKKEYWDINGSGTTRITLTWNAASDVQNLTAGRGIAKLTIAGWNGSQWIIIPSTYDVTSVLGGNTTASAGSITTNASLTPDSYNVYTLAAVSDGPLPVTLVSFTAAVQEQSAYLQWVTATEFNSDYYDVERSQDGKVWNALGKVDARGSGKGQLRYDYTDHAPASGANLYRLKMVDQDGTFAYSRIISVDFGLGELAIFPNPVSDVLFVKGVNASDLRQLTLTDLNGRTVYTSKQLPASGLDIRHVAKGLYFVNVVLNDGTAKSFKVLVR</sequence>
<feature type="chain" id="PRO_5046130366" evidence="1">
    <location>
        <begin position="23"/>
        <end position="399"/>
    </location>
</feature>
<evidence type="ECO:0000256" key="1">
    <source>
        <dbReference type="SAM" id="SignalP"/>
    </source>
</evidence>
<accession>A0ABX7I5V7</accession>